<proteinExistence type="predicted"/>
<name>A0A139WJ38_TRICA</name>
<reference evidence="2 3" key="1">
    <citation type="journal article" date="2008" name="Nature">
        <title>The genome of the model beetle and pest Tribolium castaneum.</title>
        <authorList>
            <consortium name="Tribolium Genome Sequencing Consortium"/>
            <person name="Richards S."/>
            <person name="Gibbs R.A."/>
            <person name="Weinstock G.M."/>
            <person name="Brown S.J."/>
            <person name="Denell R."/>
            <person name="Beeman R.W."/>
            <person name="Gibbs R."/>
            <person name="Beeman R.W."/>
            <person name="Brown S.J."/>
            <person name="Bucher G."/>
            <person name="Friedrich M."/>
            <person name="Grimmelikhuijzen C.J."/>
            <person name="Klingler M."/>
            <person name="Lorenzen M."/>
            <person name="Richards S."/>
            <person name="Roth S."/>
            <person name="Schroder R."/>
            <person name="Tautz D."/>
            <person name="Zdobnov E.M."/>
            <person name="Muzny D."/>
            <person name="Gibbs R.A."/>
            <person name="Weinstock G.M."/>
            <person name="Attaway T."/>
            <person name="Bell S."/>
            <person name="Buhay C.J."/>
            <person name="Chandrabose M.N."/>
            <person name="Chavez D."/>
            <person name="Clerk-Blankenburg K.P."/>
            <person name="Cree A."/>
            <person name="Dao M."/>
            <person name="Davis C."/>
            <person name="Chacko J."/>
            <person name="Dinh H."/>
            <person name="Dugan-Rocha S."/>
            <person name="Fowler G."/>
            <person name="Garner T.T."/>
            <person name="Garnes J."/>
            <person name="Gnirke A."/>
            <person name="Hawes A."/>
            <person name="Hernandez J."/>
            <person name="Hines S."/>
            <person name="Holder M."/>
            <person name="Hume J."/>
            <person name="Jhangiani S.N."/>
            <person name="Joshi V."/>
            <person name="Khan Z.M."/>
            <person name="Jackson L."/>
            <person name="Kovar C."/>
            <person name="Kowis A."/>
            <person name="Lee S."/>
            <person name="Lewis L.R."/>
            <person name="Margolis J."/>
            <person name="Morgan M."/>
            <person name="Nazareth L.V."/>
            <person name="Nguyen N."/>
            <person name="Okwuonu G."/>
            <person name="Parker D."/>
            <person name="Richards S."/>
            <person name="Ruiz S.J."/>
            <person name="Santibanez J."/>
            <person name="Savard J."/>
            <person name="Scherer S.E."/>
            <person name="Schneider B."/>
            <person name="Sodergren E."/>
            <person name="Tautz D."/>
            <person name="Vattahil S."/>
            <person name="Villasana D."/>
            <person name="White C.S."/>
            <person name="Wright R."/>
            <person name="Park Y."/>
            <person name="Beeman R.W."/>
            <person name="Lord J."/>
            <person name="Oppert B."/>
            <person name="Lorenzen M."/>
            <person name="Brown S."/>
            <person name="Wang L."/>
            <person name="Savard J."/>
            <person name="Tautz D."/>
            <person name="Richards S."/>
            <person name="Weinstock G."/>
            <person name="Gibbs R.A."/>
            <person name="Liu Y."/>
            <person name="Worley K."/>
            <person name="Weinstock G."/>
            <person name="Elsik C.G."/>
            <person name="Reese J.T."/>
            <person name="Elhaik E."/>
            <person name="Landan G."/>
            <person name="Graur D."/>
            <person name="Arensburger P."/>
            <person name="Atkinson P."/>
            <person name="Beeman R.W."/>
            <person name="Beidler J."/>
            <person name="Brown S.J."/>
            <person name="Demuth J.P."/>
            <person name="Drury D.W."/>
            <person name="Du Y.Z."/>
            <person name="Fujiwara H."/>
            <person name="Lorenzen M."/>
            <person name="Maselli V."/>
            <person name="Osanai M."/>
            <person name="Park Y."/>
            <person name="Robertson H.M."/>
            <person name="Tu Z."/>
            <person name="Wang J.J."/>
            <person name="Wang S."/>
            <person name="Richards S."/>
            <person name="Song H."/>
            <person name="Zhang L."/>
            <person name="Sodergren E."/>
            <person name="Werner D."/>
            <person name="Stanke M."/>
            <person name="Morgenstern B."/>
            <person name="Solovyev V."/>
            <person name="Kosarev P."/>
            <person name="Brown G."/>
            <person name="Chen H.C."/>
            <person name="Ermolaeva O."/>
            <person name="Hlavina W."/>
            <person name="Kapustin Y."/>
            <person name="Kiryutin B."/>
            <person name="Kitts P."/>
            <person name="Maglott D."/>
            <person name="Pruitt K."/>
            <person name="Sapojnikov V."/>
            <person name="Souvorov A."/>
            <person name="Mackey A.J."/>
            <person name="Waterhouse R.M."/>
            <person name="Wyder S."/>
            <person name="Zdobnov E.M."/>
            <person name="Zdobnov E.M."/>
            <person name="Wyder S."/>
            <person name="Kriventseva E.V."/>
            <person name="Kadowaki T."/>
            <person name="Bork P."/>
            <person name="Aranda M."/>
            <person name="Bao R."/>
            <person name="Beermann A."/>
            <person name="Berns N."/>
            <person name="Bolognesi R."/>
            <person name="Bonneton F."/>
            <person name="Bopp D."/>
            <person name="Brown S.J."/>
            <person name="Bucher G."/>
            <person name="Butts T."/>
            <person name="Chaumot A."/>
            <person name="Denell R.E."/>
            <person name="Ferrier D.E."/>
            <person name="Friedrich M."/>
            <person name="Gordon C.M."/>
            <person name="Jindra M."/>
            <person name="Klingler M."/>
            <person name="Lan Q."/>
            <person name="Lattorff H.M."/>
            <person name="Laudet V."/>
            <person name="von Levetsow C."/>
            <person name="Liu Z."/>
            <person name="Lutz R."/>
            <person name="Lynch J.A."/>
            <person name="da Fonseca R.N."/>
            <person name="Posnien N."/>
            <person name="Reuter R."/>
            <person name="Roth S."/>
            <person name="Savard J."/>
            <person name="Schinko J.B."/>
            <person name="Schmitt C."/>
            <person name="Schoppmeier M."/>
            <person name="Schroder R."/>
            <person name="Shippy T.D."/>
            <person name="Simonnet F."/>
            <person name="Marques-Souza H."/>
            <person name="Tautz D."/>
            <person name="Tomoyasu Y."/>
            <person name="Trauner J."/>
            <person name="Van der Zee M."/>
            <person name="Vervoort M."/>
            <person name="Wittkopp N."/>
            <person name="Wimmer E.A."/>
            <person name="Yang X."/>
            <person name="Jones A.K."/>
            <person name="Sattelle D.B."/>
            <person name="Ebert P.R."/>
            <person name="Nelson D."/>
            <person name="Scott J.G."/>
            <person name="Beeman R.W."/>
            <person name="Muthukrishnan S."/>
            <person name="Kramer K.J."/>
            <person name="Arakane Y."/>
            <person name="Beeman R.W."/>
            <person name="Zhu Q."/>
            <person name="Hogenkamp D."/>
            <person name="Dixit R."/>
            <person name="Oppert B."/>
            <person name="Jiang H."/>
            <person name="Zou Z."/>
            <person name="Marshall J."/>
            <person name="Elpidina E."/>
            <person name="Vinokurov K."/>
            <person name="Oppert C."/>
            <person name="Zou Z."/>
            <person name="Evans J."/>
            <person name="Lu Z."/>
            <person name="Zhao P."/>
            <person name="Sumathipala N."/>
            <person name="Altincicek B."/>
            <person name="Vilcinskas A."/>
            <person name="Williams M."/>
            <person name="Hultmark D."/>
            <person name="Hetru C."/>
            <person name="Jiang H."/>
            <person name="Grimmelikhuijzen C.J."/>
            <person name="Hauser F."/>
            <person name="Cazzamali G."/>
            <person name="Williamson M."/>
            <person name="Park Y."/>
            <person name="Li B."/>
            <person name="Tanaka Y."/>
            <person name="Predel R."/>
            <person name="Neupert S."/>
            <person name="Schachtner J."/>
            <person name="Verleyen P."/>
            <person name="Raible F."/>
            <person name="Bork P."/>
            <person name="Friedrich M."/>
            <person name="Walden K.K."/>
            <person name="Robertson H.M."/>
            <person name="Angeli S."/>
            <person name="Foret S."/>
            <person name="Bucher G."/>
            <person name="Schuetz S."/>
            <person name="Maleszka R."/>
            <person name="Wimmer E.A."/>
            <person name="Beeman R.W."/>
            <person name="Lorenzen M."/>
            <person name="Tomoyasu Y."/>
            <person name="Miller S.C."/>
            <person name="Grossmann D."/>
            <person name="Bucher G."/>
        </authorList>
    </citation>
    <scope>NUCLEOTIDE SEQUENCE [LARGE SCALE GENOMIC DNA]</scope>
    <source>
        <strain evidence="2 3">Georgia GA2</strain>
    </source>
</reference>
<reference evidence="2 3" key="2">
    <citation type="journal article" date="2010" name="Nucleic Acids Res.">
        <title>BeetleBase in 2010: revisions to provide comprehensive genomic information for Tribolium castaneum.</title>
        <authorList>
            <person name="Kim H.S."/>
            <person name="Murphy T."/>
            <person name="Xia J."/>
            <person name="Caragea D."/>
            <person name="Park Y."/>
            <person name="Beeman R.W."/>
            <person name="Lorenzen M.D."/>
            <person name="Butcher S."/>
            <person name="Manak J.R."/>
            <person name="Brown S.J."/>
        </authorList>
    </citation>
    <scope>GENOME REANNOTATION</scope>
    <source>
        <strain evidence="2 3">Georgia GA2</strain>
    </source>
</reference>
<evidence type="ECO:0000313" key="2">
    <source>
        <dbReference type="EMBL" id="KYB27936.1"/>
    </source>
</evidence>
<keyword evidence="3" id="KW-1185">Reference proteome</keyword>
<dbReference type="Proteomes" id="UP000007266">
    <property type="component" value="Linkage group 4"/>
</dbReference>
<organism evidence="2 3">
    <name type="scientific">Tribolium castaneum</name>
    <name type="common">Red flour beetle</name>
    <dbReference type="NCBI Taxonomy" id="7070"/>
    <lineage>
        <taxon>Eukaryota</taxon>
        <taxon>Metazoa</taxon>
        <taxon>Ecdysozoa</taxon>
        <taxon>Arthropoda</taxon>
        <taxon>Hexapoda</taxon>
        <taxon>Insecta</taxon>
        <taxon>Pterygota</taxon>
        <taxon>Neoptera</taxon>
        <taxon>Endopterygota</taxon>
        <taxon>Coleoptera</taxon>
        <taxon>Polyphaga</taxon>
        <taxon>Cucujiformia</taxon>
        <taxon>Tenebrionidae</taxon>
        <taxon>Tenebrionidae incertae sedis</taxon>
        <taxon>Tribolium</taxon>
    </lineage>
</organism>
<dbReference type="AlphaFoldDB" id="A0A139WJ38"/>
<sequence length="116" mass="13411">MLEIGQGDGLDNSPLMSPRKKMKFDSVEETETVEGESEISQLKYLTAEGTVEFHKPSSKKLQTETKWRRPVKLHLGYTKSSFKDCTIYLIIYESNLKCRRNLYHEFCESNSSTKPL</sequence>
<evidence type="ECO:0000313" key="3">
    <source>
        <dbReference type="Proteomes" id="UP000007266"/>
    </source>
</evidence>
<evidence type="ECO:0000256" key="1">
    <source>
        <dbReference type="SAM" id="MobiDB-lite"/>
    </source>
</evidence>
<dbReference type="InParanoid" id="A0A139WJ38"/>
<feature type="region of interest" description="Disordered" evidence="1">
    <location>
        <begin position="1"/>
        <end position="20"/>
    </location>
</feature>
<protein>
    <submittedName>
        <fullName evidence="2">Uncharacterized protein</fullName>
    </submittedName>
</protein>
<dbReference type="EMBL" id="KQ971338">
    <property type="protein sequence ID" value="KYB27936.1"/>
    <property type="molecule type" value="Genomic_DNA"/>
</dbReference>
<gene>
    <name evidence="2" type="primary">AUGUSTUS-3.0.2_34654</name>
    <name evidence="2" type="ORF">TcasGA2_TC034654</name>
</gene>
<accession>A0A139WJ38</accession>